<keyword evidence="5" id="KW-0552">Olfaction</keyword>
<keyword evidence="4 10" id="KW-0812">Transmembrane</keyword>
<reference evidence="11" key="1">
    <citation type="journal article" date="2017" name="Comp. Biochem. Physiol. Part D Genomics Proteomics">
        <title>Candidate chemosensory genes identified in the endoparasitoid Meteorus pulchricornis (Hymenoptera: Braconidae) by antennal transcriptome analysis.</title>
        <authorList>
            <person name="Sheng S."/>
            <person name="Liao C.W."/>
            <person name="Zheng Y."/>
            <person name="Zhou Y."/>
            <person name="Xu Y."/>
            <person name="Song W.M."/>
            <person name="He P."/>
            <person name="Zhang J."/>
            <person name="Wu F.A."/>
        </authorList>
    </citation>
    <scope>NUCLEOTIDE SEQUENCE</scope>
    <source>
        <strain evidence="11">Zhenjiang</strain>
    </source>
</reference>
<dbReference type="PANTHER" id="PTHR21137:SF35">
    <property type="entry name" value="ODORANT RECEPTOR 19A-RELATED"/>
    <property type="match status" value="1"/>
</dbReference>
<evidence type="ECO:0000256" key="8">
    <source>
        <dbReference type="ARBA" id="ARBA00023170"/>
    </source>
</evidence>
<feature type="transmembrane region" description="Helical" evidence="10">
    <location>
        <begin position="47"/>
        <end position="69"/>
    </location>
</feature>
<name>A0A1S5VFK1_9HYME</name>
<keyword evidence="6 10" id="KW-1133">Transmembrane helix</keyword>
<feature type="transmembrane region" description="Helical" evidence="10">
    <location>
        <begin position="176"/>
        <end position="197"/>
    </location>
</feature>
<dbReference type="EMBL" id="KY445478">
    <property type="protein sequence ID" value="AQN78413.1"/>
    <property type="molecule type" value="mRNA"/>
</dbReference>
<protein>
    <submittedName>
        <fullName evidence="11">Olfactory receptor 11</fullName>
    </submittedName>
</protein>
<keyword evidence="9" id="KW-0807">Transducer</keyword>
<feature type="transmembrane region" description="Helical" evidence="10">
    <location>
        <begin position="104"/>
        <end position="130"/>
    </location>
</feature>
<evidence type="ECO:0000256" key="10">
    <source>
        <dbReference type="SAM" id="Phobius"/>
    </source>
</evidence>
<dbReference type="GO" id="GO:0005549">
    <property type="term" value="F:odorant binding"/>
    <property type="evidence" value="ECO:0007669"/>
    <property type="project" value="InterPro"/>
</dbReference>
<dbReference type="GO" id="GO:0004984">
    <property type="term" value="F:olfactory receptor activity"/>
    <property type="evidence" value="ECO:0007669"/>
    <property type="project" value="InterPro"/>
</dbReference>
<keyword evidence="2" id="KW-1003">Cell membrane</keyword>
<sequence length="302" mass="35106">MTCVMIYHKKYCELHGILDRHFNDLLNDEELSTIILVNFRTFRRLSWALMFSVFVVVSLVAVAPVISLIHQHFSTVYPMTYPLVYPTAYPWSLNRPGLRYKIHLIIELFATLPQFSVTSCIDSLFMLYGFQMTSRFRLMAHRLKTIQKMTDERKVIRECVMQHQSILRSRDLLSTIFGPIVLWLMTANAISLCTVIFQLSQMKTMTPSTIVHFMAYVIVKIIQTFMYAYTGTFLTAESENYQQAIYDCNWHANKRLMTSVVIMLSQKPILMTACNFSVVSLDIFVKVLNTAISYFFLLQTLS</sequence>
<dbReference type="AlphaFoldDB" id="A0A1S5VFK1"/>
<keyword evidence="7 10" id="KW-0472">Membrane</keyword>
<evidence type="ECO:0000256" key="9">
    <source>
        <dbReference type="ARBA" id="ARBA00023224"/>
    </source>
</evidence>
<evidence type="ECO:0000256" key="5">
    <source>
        <dbReference type="ARBA" id="ARBA00022725"/>
    </source>
</evidence>
<dbReference type="PANTHER" id="PTHR21137">
    <property type="entry name" value="ODORANT RECEPTOR"/>
    <property type="match status" value="1"/>
</dbReference>
<dbReference type="Pfam" id="PF02949">
    <property type="entry name" value="7tm_6"/>
    <property type="match status" value="1"/>
</dbReference>
<feature type="transmembrane region" description="Helical" evidence="10">
    <location>
        <begin position="269"/>
        <end position="297"/>
    </location>
</feature>
<keyword evidence="8 11" id="KW-0675">Receptor</keyword>
<evidence type="ECO:0000256" key="2">
    <source>
        <dbReference type="ARBA" id="ARBA00022475"/>
    </source>
</evidence>
<evidence type="ECO:0000256" key="7">
    <source>
        <dbReference type="ARBA" id="ARBA00023136"/>
    </source>
</evidence>
<comment type="subcellular location">
    <subcellularLocation>
        <location evidence="1">Cell membrane</location>
        <topology evidence="1">Multi-pass membrane protein</topology>
    </subcellularLocation>
</comment>
<evidence type="ECO:0000256" key="1">
    <source>
        <dbReference type="ARBA" id="ARBA00004651"/>
    </source>
</evidence>
<dbReference type="InterPro" id="IPR004117">
    <property type="entry name" value="7tm6_olfct_rcpt"/>
</dbReference>
<evidence type="ECO:0000256" key="6">
    <source>
        <dbReference type="ARBA" id="ARBA00022989"/>
    </source>
</evidence>
<evidence type="ECO:0000313" key="11">
    <source>
        <dbReference type="EMBL" id="AQN78413.1"/>
    </source>
</evidence>
<dbReference type="GO" id="GO:0007165">
    <property type="term" value="P:signal transduction"/>
    <property type="evidence" value="ECO:0007669"/>
    <property type="project" value="UniProtKB-KW"/>
</dbReference>
<accession>A0A1S5VFK1</accession>
<organism evidence="11">
    <name type="scientific">Meteorus pulchricornis</name>
    <dbReference type="NCBI Taxonomy" id="51522"/>
    <lineage>
        <taxon>Eukaryota</taxon>
        <taxon>Metazoa</taxon>
        <taxon>Ecdysozoa</taxon>
        <taxon>Arthropoda</taxon>
        <taxon>Hexapoda</taxon>
        <taxon>Insecta</taxon>
        <taxon>Pterygota</taxon>
        <taxon>Neoptera</taxon>
        <taxon>Endopterygota</taxon>
        <taxon>Hymenoptera</taxon>
        <taxon>Apocrita</taxon>
        <taxon>Ichneumonoidea</taxon>
        <taxon>Braconidae</taxon>
        <taxon>Meteorinae</taxon>
        <taxon>Meteorus</taxon>
    </lineage>
</organism>
<evidence type="ECO:0000256" key="4">
    <source>
        <dbReference type="ARBA" id="ARBA00022692"/>
    </source>
</evidence>
<proteinExistence type="evidence at transcript level"/>
<dbReference type="GO" id="GO:0005886">
    <property type="term" value="C:plasma membrane"/>
    <property type="evidence" value="ECO:0007669"/>
    <property type="project" value="UniProtKB-SubCell"/>
</dbReference>
<keyword evidence="3" id="KW-0716">Sensory transduction</keyword>
<evidence type="ECO:0000256" key="3">
    <source>
        <dbReference type="ARBA" id="ARBA00022606"/>
    </source>
</evidence>
<feature type="transmembrane region" description="Helical" evidence="10">
    <location>
        <begin position="209"/>
        <end position="229"/>
    </location>
</feature>